<dbReference type="OrthoDB" id="2748306at2759"/>
<dbReference type="PROSITE" id="PS51257">
    <property type="entry name" value="PROKAR_LIPOPROTEIN"/>
    <property type="match status" value="1"/>
</dbReference>
<keyword evidence="3" id="KW-1185">Reference proteome</keyword>
<evidence type="ECO:0000256" key="1">
    <source>
        <dbReference type="SAM" id="SignalP"/>
    </source>
</evidence>
<sequence length="180" mass="18755">MKSFTAVIALFSAAACVSAAPTAFPTASNDIYRPTGVFQPGTLPGLYTHHVALDGTVHTEYHGEMNTTVPVSGTKPAKRGSTGVHCSNLSFSASDASAAAQGLANSFNSQPQFYHAISYSSGSATAYGCDYGNGQRMSSVEYMGYFNDVSFDCGSTKEGWYSLPDAKASYGVTTAGNGFC</sequence>
<feature type="chain" id="PRO_5002167931" description="AA1-like domain-containing protein" evidence="1">
    <location>
        <begin position="20"/>
        <end position="180"/>
    </location>
</feature>
<protein>
    <recommendedName>
        <fullName evidence="4">AA1-like domain-containing protein</fullName>
    </recommendedName>
</protein>
<evidence type="ECO:0008006" key="4">
    <source>
        <dbReference type="Google" id="ProtNLM"/>
    </source>
</evidence>
<evidence type="ECO:0000313" key="2">
    <source>
        <dbReference type="EMBL" id="KIP04578.1"/>
    </source>
</evidence>
<organism evidence="2 3">
    <name type="scientific">Phlebiopsis gigantea (strain 11061_1 CR5-6)</name>
    <name type="common">White-rot fungus</name>
    <name type="synonym">Peniophora gigantea</name>
    <dbReference type="NCBI Taxonomy" id="745531"/>
    <lineage>
        <taxon>Eukaryota</taxon>
        <taxon>Fungi</taxon>
        <taxon>Dikarya</taxon>
        <taxon>Basidiomycota</taxon>
        <taxon>Agaricomycotina</taxon>
        <taxon>Agaricomycetes</taxon>
        <taxon>Polyporales</taxon>
        <taxon>Phanerochaetaceae</taxon>
        <taxon>Phlebiopsis</taxon>
    </lineage>
</organism>
<dbReference type="Proteomes" id="UP000053257">
    <property type="component" value="Unassembled WGS sequence"/>
</dbReference>
<gene>
    <name evidence="2" type="ORF">PHLGIDRAFT_129398</name>
</gene>
<dbReference type="HOGENOM" id="CLU_1440853_0_0_1"/>
<dbReference type="EMBL" id="KN840569">
    <property type="protein sequence ID" value="KIP04578.1"/>
    <property type="molecule type" value="Genomic_DNA"/>
</dbReference>
<keyword evidence="1" id="KW-0732">Signal</keyword>
<dbReference type="AlphaFoldDB" id="A0A0C3PFY1"/>
<evidence type="ECO:0000313" key="3">
    <source>
        <dbReference type="Proteomes" id="UP000053257"/>
    </source>
</evidence>
<name>A0A0C3PFY1_PHLG1</name>
<proteinExistence type="predicted"/>
<feature type="signal peptide" evidence="1">
    <location>
        <begin position="1"/>
        <end position="19"/>
    </location>
</feature>
<accession>A0A0C3PFY1</accession>
<reference evidence="2 3" key="1">
    <citation type="journal article" date="2014" name="PLoS Genet.">
        <title>Analysis of the Phlebiopsis gigantea genome, transcriptome and secretome provides insight into its pioneer colonization strategies of wood.</title>
        <authorList>
            <person name="Hori C."/>
            <person name="Ishida T."/>
            <person name="Igarashi K."/>
            <person name="Samejima M."/>
            <person name="Suzuki H."/>
            <person name="Master E."/>
            <person name="Ferreira P."/>
            <person name="Ruiz-Duenas F.J."/>
            <person name="Held B."/>
            <person name="Canessa P."/>
            <person name="Larrondo L.F."/>
            <person name="Schmoll M."/>
            <person name="Druzhinina I.S."/>
            <person name="Kubicek C.P."/>
            <person name="Gaskell J.A."/>
            <person name="Kersten P."/>
            <person name="St John F."/>
            <person name="Glasner J."/>
            <person name="Sabat G."/>
            <person name="Splinter BonDurant S."/>
            <person name="Syed K."/>
            <person name="Yadav J."/>
            <person name="Mgbeahuruike A.C."/>
            <person name="Kovalchuk A."/>
            <person name="Asiegbu F.O."/>
            <person name="Lackner G."/>
            <person name="Hoffmeister D."/>
            <person name="Rencoret J."/>
            <person name="Gutierrez A."/>
            <person name="Sun H."/>
            <person name="Lindquist E."/>
            <person name="Barry K."/>
            <person name="Riley R."/>
            <person name="Grigoriev I.V."/>
            <person name="Henrissat B."/>
            <person name="Kues U."/>
            <person name="Berka R.M."/>
            <person name="Martinez A.T."/>
            <person name="Covert S.F."/>
            <person name="Blanchette R.A."/>
            <person name="Cullen D."/>
        </authorList>
    </citation>
    <scope>NUCLEOTIDE SEQUENCE [LARGE SCALE GENOMIC DNA]</scope>
    <source>
        <strain evidence="2 3">11061_1 CR5-6</strain>
    </source>
</reference>